<dbReference type="SUPFAM" id="SSF56801">
    <property type="entry name" value="Acetyl-CoA synthetase-like"/>
    <property type="match status" value="1"/>
</dbReference>
<dbReference type="Proteomes" id="UP000244755">
    <property type="component" value="Chromosome 1"/>
</dbReference>
<dbReference type="InterPro" id="IPR045851">
    <property type="entry name" value="AMP-bd_C_sf"/>
</dbReference>
<dbReference type="OrthoDB" id="9803968at2"/>
<evidence type="ECO:0000259" key="5">
    <source>
        <dbReference type="Pfam" id="PF00501"/>
    </source>
</evidence>
<gene>
    <name evidence="6" type="ORF">DA075_20795</name>
</gene>
<feature type="domain" description="AMP-dependent synthetase/ligase" evidence="5">
    <location>
        <begin position="28"/>
        <end position="436"/>
    </location>
</feature>
<evidence type="ECO:0000256" key="4">
    <source>
        <dbReference type="SAM" id="MobiDB-lite"/>
    </source>
</evidence>
<evidence type="ECO:0000313" key="7">
    <source>
        <dbReference type="Proteomes" id="UP000244755"/>
    </source>
</evidence>
<dbReference type="InterPro" id="IPR020845">
    <property type="entry name" value="AMP-binding_CS"/>
</dbReference>
<name>A0A2R4WND3_9HYPH</name>
<keyword evidence="7" id="KW-1185">Reference proteome</keyword>
<protein>
    <submittedName>
        <fullName evidence="6">Long-chain fatty acid--CoA ligase</fullName>
    </submittedName>
</protein>
<dbReference type="GO" id="GO:0016020">
    <property type="term" value="C:membrane"/>
    <property type="evidence" value="ECO:0007669"/>
    <property type="project" value="TreeGrafter"/>
</dbReference>
<dbReference type="PANTHER" id="PTHR43272">
    <property type="entry name" value="LONG-CHAIN-FATTY-ACID--COA LIGASE"/>
    <property type="match status" value="1"/>
</dbReference>
<dbReference type="InterPro" id="IPR000873">
    <property type="entry name" value="AMP-dep_synth/lig_dom"/>
</dbReference>
<organism evidence="6 7">
    <name type="scientific">Methylobacterium currus</name>
    <dbReference type="NCBI Taxonomy" id="2051553"/>
    <lineage>
        <taxon>Bacteria</taxon>
        <taxon>Pseudomonadati</taxon>
        <taxon>Pseudomonadota</taxon>
        <taxon>Alphaproteobacteria</taxon>
        <taxon>Hyphomicrobiales</taxon>
        <taxon>Methylobacteriaceae</taxon>
        <taxon>Methylobacterium</taxon>
    </lineage>
</organism>
<dbReference type="KEGG" id="mee:DA075_20795"/>
<dbReference type="GO" id="GO:0004467">
    <property type="term" value="F:long-chain fatty acid-CoA ligase activity"/>
    <property type="evidence" value="ECO:0007669"/>
    <property type="project" value="UniProtKB-EC"/>
</dbReference>
<keyword evidence="6" id="KW-0436">Ligase</keyword>
<evidence type="ECO:0000256" key="1">
    <source>
        <dbReference type="ARBA" id="ARBA00022741"/>
    </source>
</evidence>
<evidence type="ECO:0000313" key="6">
    <source>
        <dbReference type="EMBL" id="AWB23039.1"/>
    </source>
</evidence>
<keyword evidence="2" id="KW-0067">ATP-binding</keyword>
<dbReference type="Gene3D" id="3.40.50.12780">
    <property type="entry name" value="N-terminal domain of ligase-like"/>
    <property type="match status" value="1"/>
</dbReference>
<comment type="catalytic activity">
    <reaction evidence="3">
        <text>a long-chain fatty acid + ATP + CoA = a long-chain fatty acyl-CoA + AMP + diphosphate</text>
        <dbReference type="Rhea" id="RHEA:15421"/>
        <dbReference type="ChEBI" id="CHEBI:30616"/>
        <dbReference type="ChEBI" id="CHEBI:33019"/>
        <dbReference type="ChEBI" id="CHEBI:57287"/>
        <dbReference type="ChEBI" id="CHEBI:57560"/>
        <dbReference type="ChEBI" id="CHEBI:83139"/>
        <dbReference type="ChEBI" id="CHEBI:456215"/>
        <dbReference type="EC" id="6.2.1.3"/>
    </reaction>
    <physiologicalReaction direction="left-to-right" evidence="3">
        <dbReference type="Rhea" id="RHEA:15422"/>
    </physiologicalReaction>
</comment>
<sequence length="624" mass="65729">MAVHGKPPIPAAGPSGGEAPDTIPALLRSQAARRPRGAAYAAFDPATGRLAYHDWAGTAAQVAARAAALAREGVTAGERIALWLPNGLDWVWFDQAALSLGLVVVPLFPDEARATIAALLADSGACLVVVAHPQAWQDLGRHAASLAAVRRVIAVGGAPGPEADPRLRALGPWLAEAGGSPVRPVAIGPDTLATLVYTSGTTGRPKGVMLSHRNLLSVAEAVLARNPGTERDVFLSYLPLAHIFERVVGCVLPLILGAPVVFARSVAQLPEDLRIARPTVLLVVPSVLDRLHRTVTERAARAAPTRHLLRAAIALGWDLYAARRDGRPLGLARRVAGAALRAVAAWPLRRAFGGRLRLAVSGGAPLPEDVARFCLALGLPLVEGYGLTEAGSAVTAFALGRTVPGSVGSPLPGMDIRFAESGEILVRSPGVMCGYWRQPALTAEALRGGWLHTGDLGELRDGCLVVTGRIKELIVLSNGEKVSPEIVEAAITRDPLFRQAMVVGDGQPRLSTLAVADPAELARLARGLGLDPAEAGVLDRPDIRRAALVRIARALGDHPRAVRVQAVRLLLEPWTVEDGLVTPTRKLRRTALRERFAGALAGLHEETALPERRRDLNASPAGPP</sequence>
<dbReference type="AlphaFoldDB" id="A0A2R4WND3"/>
<dbReference type="PANTHER" id="PTHR43272:SF33">
    <property type="entry name" value="AMP-BINDING DOMAIN-CONTAINING PROTEIN-RELATED"/>
    <property type="match status" value="1"/>
</dbReference>
<dbReference type="Pfam" id="PF00501">
    <property type="entry name" value="AMP-binding"/>
    <property type="match status" value="1"/>
</dbReference>
<feature type="region of interest" description="Disordered" evidence="4">
    <location>
        <begin position="1"/>
        <end position="22"/>
    </location>
</feature>
<proteinExistence type="predicted"/>
<evidence type="ECO:0000256" key="2">
    <source>
        <dbReference type="ARBA" id="ARBA00022840"/>
    </source>
</evidence>
<dbReference type="PROSITE" id="PS00455">
    <property type="entry name" value="AMP_BINDING"/>
    <property type="match status" value="1"/>
</dbReference>
<dbReference type="InterPro" id="IPR042099">
    <property type="entry name" value="ANL_N_sf"/>
</dbReference>
<accession>A0A2R4WND3</accession>
<dbReference type="RefSeq" id="WP_099954837.1">
    <property type="nucleotide sequence ID" value="NZ_CP028843.1"/>
</dbReference>
<keyword evidence="1" id="KW-0547">Nucleotide-binding</keyword>
<dbReference type="Gene3D" id="3.30.300.30">
    <property type="match status" value="1"/>
</dbReference>
<dbReference type="CDD" id="cd05907">
    <property type="entry name" value="VL_LC_FACS_like"/>
    <property type="match status" value="1"/>
</dbReference>
<dbReference type="EMBL" id="CP028843">
    <property type="protein sequence ID" value="AWB23039.1"/>
    <property type="molecule type" value="Genomic_DNA"/>
</dbReference>
<dbReference type="Pfam" id="PF23562">
    <property type="entry name" value="AMP-binding_C_3"/>
    <property type="match status" value="1"/>
</dbReference>
<dbReference type="GO" id="GO:0005524">
    <property type="term" value="F:ATP binding"/>
    <property type="evidence" value="ECO:0007669"/>
    <property type="project" value="UniProtKB-KW"/>
</dbReference>
<reference evidence="6 7" key="1">
    <citation type="submission" date="2018-04" db="EMBL/GenBank/DDBJ databases">
        <title>Methylobacterium sp. PR1016A genome.</title>
        <authorList>
            <person name="Park W."/>
        </authorList>
    </citation>
    <scope>NUCLEOTIDE SEQUENCE [LARGE SCALE GENOMIC DNA]</scope>
    <source>
        <strain evidence="6 7">PR1016A</strain>
    </source>
</reference>
<evidence type="ECO:0000256" key="3">
    <source>
        <dbReference type="ARBA" id="ARBA00024484"/>
    </source>
</evidence>